<gene>
    <name evidence="1" type="primary">Nfu_g_1_011659</name>
</gene>
<dbReference type="EMBL" id="HAEF01015632">
    <property type="protein sequence ID" value="SBR56791.1"/>
    <property type="molecule type" value="Transcribed_RNA"/>
</dbReference>
<organism evidence="1">
    <name type="scientific">Nothobranchius pienaari</name>
    <dbReference type="NCBI Taxonomy" id="704102"/>
    <lineage>
        <taxon>Eukaryota</taxon>
        <taxon>Metazoa</taxon>
        <taxon>Chordata</taxon>
        <taxon>Craniata</taxon>
        <taxon>Vertebrata</taxon>
        <taxon>Euteleostomi</taxon>
        <taxon>Actinopterygii</taxon>
        <taxon>Neopterygii</taxon>
        <taxon>Teleostei</taxon>
        <taxon>Neoteleostei</taxon>
        <taxon>Acanthomorphata</taxon>
        <taxon>Ovalentaria</taxon>
        <taxon>Atherinomorphae</taxon>
        <taxon>Cyprinodontiformes</taxon>
        <taxon>Nothobranchiidae</taxon>
        <taxon>Nothobranchius</taxon>
    </lineage>
</organism>
<name>A0A1A8MJP8_9TELE</name>
<proteinExistence type="predicted"/>
<sequence length="142" mass="16736">MILSYLDVNTLPKSENQNKWMIRITWSKKSKKEVPDPEDTLTLDPNLQLSSLGRQMCSEETFYSWTKQRWSSLSTLTRSLYGGVTVRLRPKNTEPVIKHGGVSIMMWFWCAKWNNERGSFIVPYFVLSFKLRTKHHSWFMIG</sequence>
<protein>
    <submittedName>
        <fullName evidence="1">Uncharacterized protein</fullName>
    </submittedName>
</protein>
<reference evidence="1" key="1">
    <citation type="submission" date="2016-05" db="EMBL/GenBank/DDBJ databases">
        <authorList>
            <person name="Lavstsen T."/>
            <person name="Jespersen J.S."/>
        </authorList>
    </citation>
    <scope>NUCLEOTIDE SEQUENCE</scope>
    <source>
        <tissue evidence="1">Brain</tissue>
    </source>
</reference>
<reference evidence="1" key="2">
    <citation type="submission" date="2016-06" db="EMBL/GenBank/DDBJ databases">
        <title>The genome of a short-lived fish provides insights into sex chromosome evolution and the genetic control of aging.</title>
        <authorList>
            <person name="Reichwald K."/>
            <person name="Felder M."/>
            <person name="Petzold A."/>
            <person name="Koch P."/>
            <person name="Groth M."/>
            <person name="Platzer M."/>
        </authorList>
    </citation>
    <scope>NUCLEOTIDE SEQUENCE</scope>
    <source>
        <tissue evidence="1">Brain</tissue>
    </source>
</reference>
<dbReference type="AlphaFoldDB" id="A0A1A8MJP8"/>
<evidence type="ECO:0000313" key="1">
    <source>
        <dbReference type="EMBL" id="SBR56791.1"/>
    </source>
</evidence>
<accession>A0A1A8MJP8</accession>